<keyword evidence="1" id="KW-0328">Glycosyltransferase</keyword>
<dbReference type="GO" id="GO:0016763">
    <property type="term" value="F:pentosyltransferase activity"/>
    <property type="evidence" value="ECO:0007669"/>
    <property type="project" value="UniProtKB-ARBA"/>
</dbReference>
<dbReference type="OrthoDB" id="529273at2759"/>
<dbReference type="InterPro" id="IPR007657">
    <property type="entry name" value="Glycosyltransferase_61"/>
</dbReference>
<keyword evidence="3" id="KW-0325">Glycoprotein</keyword>
<sequence length="677" mass="74856">MEHRRSPLKLPLHSKRATGPEDPEGVESPRKRLRFDFDGWNAQQTVSKMGSSIKEKVSEKLEGLHWPGGWHAKLLLIILGLLSWEITKAALGMSSGMLALGALREGTLFSTHGRLSAELDMMRIRAGNRSDAHRGVFSEEKKQLLKVIVGLEAQKERLERESREASVRASAFQGAYEKEKEKSAAAKELEDEVKRRAHELQQTRAEIETRRQELDQKIADFNASANDFTEADTPSETEPSRASTSEALSETEATAGALGNSPHLPKQGLVFAEVFAVDESQVKEDIWRMIGDVRFDVTNAAAVMYARQPATARGVKIARPHPLKTEPVMLESRVSPIRLESTSVPANRAEMAQCTQRFNVPGLVFSTGGYNGNNFHTFIEGVVPLFITARHYGGEVVLMISDSHDWWVAKFKAYLQGLSNYPILRIGQDDGILCFADVTLGLRYHGNLHVDPERMSDRSDIFDLARLFTEAYQLPVPTERIPGGTPQPIRVGIVDRRPGSRVIVNQAEVETSAIARGMTVQVIGDEVFQSLRETVRAFQWADVIIGVHGAGLTHMVFMRPGTVLVQLVPFAVDWASDSAFGEPARKNGLHYLGYKVTVEETGLLKKYAPDDPVVTNPKEVWERGWSAGGDIYLREDVTLASEGIMEILDFVERNLGSSASGSGLVGKCSGPDKFNCI</sequence>
<dbReference type="GO" id="GO:0016757">
    <property type="term" value="F:glycosyltransferase activity"/>
    <property type="evidence" value="ECO:0000318"/>
    <property type="project" value="GO_Central"/>
</dbReference>
<proteinExistence type="predicted"/>
<name>A0A1Y1HYV0_KLENI</name>
<evidence type="ECO:0000256" key="1">
    <source>
        <dbReference type="ARBA" id="ARBA00022676"/>
    </source>
</evidence>
<keyword evidence="2 6" id="KW-0808">Transferase</keyword>
<evidence type="ECO:0000256" key="4">
    <source>
        <dbReference type="SAM" id="MobiDB-lite"/>
    </source>
</evidence>
<feature type="compositionally biased region" description="Polar residues" evidence="4">
    <location>
        <begin position="236"/>
        <end position="252"/>
    </location>
</feature>
<dbReference type="PANTHER" id="PTHR20961:SF124">
    <property type="entry name" value="GLYCOSYLTRANSFERASE"/>
    <property type="match status" value="1"/>
</dbReference>
<dbReference type="GO" id="GO:0005794">
    <property type="term" value="C:Golgi apparatus"/>
    <property type="evidence" value="ECO:0007669"/>
    <property type="project" value="UniProtKB-ARBA"/>
</dbReference>
<feature type="region of interest" description="Disordered" evidence="4">
    <location>
        <begin position="223"/>
        <end position="262"/>
    </location>
</feature>
<evidence type="ECO:0000313" key="6">
    <source>
        <dbReference type="EMBL" id="GAQ82369.1"/>
    </source>
</evidence>
<evidence type="ECO:0000256" key="2">
    <source>
        <dbReference type="ARBA" id="ARBA00022679"/>
    </source>
</evidence>
<dbReference type="Proteomes" id="UP000054558">
    <property type="component" value="Unassembled WGS sequence"/>
</dbReference>
<dbReference type="Pfam" id="PF04577">
    <property type="entry name" value="Glyco_transf_61"/>
    <property type="match status" value="1"/>
</dbReference>
<dbReference type="AlphaFoldDB" id="A0A1Y1HYV0"/>
<dbReference type="PANTHER" id="PTHR20961">
    <property type="entry name" value="GLYCOSYLTRANSFERASE"/>
    <property type="match status" value="1"/>
</dbReference>
<evidence type="ECO:0000313" key="7">
    <source>
        <dbReference type="Proteomes" id="UP000054558"/>
    </source>
</evidence>
<feature type="domain" description="Glycosyltransferase 61 catalytic" evidence="5">
    <location>
        <begin position="486"/>
        <end position="565"/>
    </location>
</feature>
<dbReference type="InterPro" id="IPR049625">
    <property type="entry name" value="Glyco_transf_61_cat"/>
</dbReference>
<keyword evidence="7" id="KW-1185">Reference proteome</keyword>
<feature type="region of interest" description="Disordered" evidence="4">
    <location>
        <begin position="1"/>
        <end position="30"/>
    </location>
</feature>
<dbReference type="EMBL" id="DF237058">
    <property type="protein sequence ID" value="GAQ82369.1"/>
    <property type="molecule type" value="Genomic_DNA"/>
</dbReference>
<organism evidence="6 7">
    <name type="scientific">Klebsormidium nitens</name>
    <name type="common">Green alga</name>
    <name type="synonym">Ulothrix nitens</name>
    <dbReference type="NCBI Taxonomy" id="105231"/>
    <lineage>
        <taxon>Eukaryota</taxon>
        <taxon>Viridiplantae</taxon>
        <taxon>Streptophyta</taxon>
        <taxon>Klebsormidiophyceae</taxon>
        <taxon>Klebsormidiales</taxon>
        <taxon>Klebsormidiaceae</taxon>
        <taxon>Klebsormidium</taxon>
    </lineage>
</organism>
<reference evidence="6 7" key="1">
    <citation type="journal article" date="2014" name="Nat. Commun.">
        <title>Klebsormidium flaccidum genome reveals primary factors for plant terrestrial adaptation.</title>
        <authorList>
            <person name="Hori K."/>
            <person name="Maruyama F."/>
            <person name="Fujisawa T."/>
            <person name="Togashi T."/>
            <person name="Yamamoto N."/>
            <person name="Seo M."/>
            <person name="Sato S."/>
            <person name="Yamada T."/>
            <person name="Mori H."/>
            <person name="Tajima N."/>
            <person name="Moriyama T."/>
            <person name="Ikeuchi M."/>
            <person name="Watanabe M."/>
            <person name="Wada H."/>
            <person name="Kobayashi K."/>
            <person name="Saito M."/>
            <person name="Masuda T."/>
            <person name="Sasaki-Sekimoto Y."/>
            <person name="Mashiguchi K."/>
            <person name="Awai K."/>
            <person name="Shimojima M."/>
            <person name="Masuda S."/>
            <person name="Iwai M."/>
            <person name="Nobusawa T."/>
            <person name="Narise T."/>
            <person name="Kondo S."/>
            <person name="Saito H."/>
            <person name="Sato R."/>
            <person name="Murakawa M."/>
            <person name="Ihara Y."/>
            <person name="Oshima-Yamada Y."/>
            <person name="Ohtaka K."/>
            <person name="Satoh M."/>
            <person name="Sonobe K."/>
            <person name="Ishii M."/>
            <person name="Ohtani R."/>
            <person name="Kanamori-Sato M."/>
            <person name="Honoki R."/>
            <person name="Miyazaki D."/>
            <person name="Mochizuki H."/>
            <person name="Umetsu J."/>
            <person name="Higashi K."/>
            <person name="Shibata D."/>
            <person name="Kamiya Y."/>
            <person name="Sato N."/>
            <person name="Nakamura Y."/>
            <person name="Tabata S."/>
            <person name="Ida S."/>
            <person name="Kurokawa K."/>
            <person name="Ohta H."/>
        </authorList>
    </citation>
    <scope>NUCLEOTIDE SEQUENCE [LARGE SCALE GENOMIC DNA]</scope>
    <source>
        <strain evidence="6 7">NIES-2285</strain>
    </source>
</reference>
<gene>
    <name evidence="6" type="ORF">KFL_001090170</name>
</gene>
<accession>A0A1Y1HYV0</accession>
<protein>
    <submittedName>
        <fullName evidence="6">Glycosyltransferase family 61 protein</fullName>
    </submittedName>
</protein>
<evidence type="ECO:0000256" key="3">
    <source>
        <dbReference type="ARBA" id="ARBA00023180"/>
    </source>
</evidence>
<evidence type="ECO:0000259" key="5">
    <source>
        <dbReference type="Pfam" id="PF04577"/>
    </source>
</evidence>
<dbReference type="OMA" id="HCSQAHS"/>